<gene>
    <name evidence="4" type="ORF">OOZ35_05705</name>
</gene>
<name>A0ABT4RYT3_9FLAO</name>
<dbReference type="RefSeq" id="WP_106689058.1">
    <property type="nucleotide sequence ID" value="NZ_CP061703.1"/>
</dbReference>
<dbReference type="PANTHER" id="PTHR24171">
    <property type="entry name" value="ANKYRIN REPEAT DOMAIN-CONTAINING PROTEIN 39-RELATED"/>
    <property type="match status" value="1"/>
</dbReference>
<dbReference type="Gene3D" id="1.25.40.20">
    <property type="entry name" value="Ankyrin repeat-containing domain"/>
    <property type="match status" value="1"/>
</dbReference>
<feature type="repeat" description="ANK" evidence="3">
    <location>
        <begin position="100"/>
        <end position="132"/>
    </location>
</feature>
<evidence type="ECO:0000256" key="2">
    <source>
        <dbReference type="ARBA" id="ARBA00023043"/>
    </source>
</evidence>
<dbReference type="PROSITE" id="PS50088">
    <property type="entry name" value="ANK_REPEAT"/>
    <property type="match status" value="3"/>
</dbReference>
<keyword evidence="5" id="KW-1185">Reference proteome</keyword>
<organism evidence="4 5">
    <name type="scientific">Mesoflavibacter profundi</name>
    <dbReference type="NCBI Taxonomy" id="2708110"/>
    <lineage>
        <taxon>Bacteria</taxon>
        <taxon>Pseudomonadati</taxon>
        <taxon>Bacteroidota</taxon>
        <taxon>Flavobacteriia</taxon>
        <taxon>Flavobacteriales</taxon>
        <taxon>Flavobacteriaceae</taxon>
        <taxon>Mesoflavibacter</taxon>
    </lineage>
</organism>
<protein>
    <submittedName>
        <fullName evidence="4">Ankyrin repeat domain-containing protein</fullName>
    </submittedName>
</protein>
<evidence type="ECO:0000256" key="3">
    <source>
        <dbReference type="PROSITE-ProRule" id="PRU00023"/>
    </source>
</evidence>
<sequence length="191" mass="21686">MKKKIAMYNFKFKTNYLIRATLIISCLFFNYNVYSQTDIFEISRTGSIEDIETLYSKDKNLINQKNEQGYTPLTIACYNGNSNVALFLADKVEDINGNSKFGTPLMAATYKGYDKIVKILLDNNAKTNLQDSQGATAMHYAVLFRNYKIIELLINSNADFSIKNNVGKSAMDFAISYNDDTLNKLLNINKN</sequence>
<dbReference type="SMART" id="SM00248">
    <property type="entry name" value="ANK"/>
    <property type="match status" value="3"/>
</dbReference>
<dbReference type="InterPro" id="IPR036770">
    <property type="entry name" value="Ankyrin_rpt-contain_sf"/>
</dbReference>
<feature type="repeat" description="ANK" evidence="3">
    <location>
        <begin position="133"/>
        <end position="165"/>
    </location>
</feature>
<evidence type="ECO:0000313" key="4">
    <source>
        <dbReference type="EMBL" id="MDA0176988.1"/>
    </source>
</evidence>
<dbReference type="SUPFAM" id="SSF48403">
    <property type="entry name" value="Ankyrin repeat"/>
    <property type="match status" value="1"/>
</dbReference>
<evidence type="ECO:0000313" key="5">
    <source>
        <dbReference type="Proteomes" id="UP001149142"/>
    </source>
</evidence>
<dbReference type="PROSITE" id="PS50297">
    <property type="entry name" value="ANK_REP_REGION"/>
    <property type="match status" value="2"/>
</dbReference>
<reference evidence="4" key="1">
    <citation type="submission" date="2022-11" db="EMBL/GenBank/DDBJ databases">
        <title>Refractory cell wall polysaccharides provide important carbon source for microbial heterotrophs in the hadal ocean.</title>
        <authorList>
            <person name="Zhu X."/>
        </authorList>
    </citation>
    <scope>NUCLEOTIDE SEQUENCE</scope>
    <source>
        <strain evidence="4">MTRN7</strain>
    </source>
</reference>
<keyword evidence="2 3" id="KW-0040">ANK repeat</keyword>
<accession>A0ABT4RYT3</accession>
<comment type="caution">
    <text evidence="4">The sequence shown here is derived from an EMBL/GenBank/DDBJ whole genome shotgun (WGS) entry which is preliminary data.</text>
</comment>
<dbReference type="Proteomes" id="UP001149142">
    <property type="component" value="Unassembled WGS sequence"/>
</dbReference>
<dbReference type="Pfam" id="PF12796">
    <property type="entry name" value="Ank_2"/>
    <property type="match status" value="1"/>
</dbReference>
<feature type="repeat" description="ANK" evidence="3">
    <location>
        <begin position="68"/>
        <end position="100"/>
    </location>
</feature>
<proteinExistence type="predicted"/>
<keyword evidence="1" id="KW-0677">Repeat</keyword>
<dbReference type="EMBL" id="JAPFGC010000002">
    <property type="protein sequence ID" value="MDA0176988.1"/>
    <property type="molecule type" value="Genomic_DNA"/>
</dbReference>
<evidence type="ECO:0000256" key="1">
    <source>
        <dbReference type="ARBA" id="ARBA00022737"/>
    </source>
</evidence>
<dbReference type="Pfam" id="PF00023">
    <property type="entry name" value="Ank"/>
    <property type="match status" value="1"/>
</dbReference>
<dbReference type="InterPro" id="IPR002110">
    <property type="entry name" value="Ankyrin_rpt"/>
</dbReference>